<accession>A0A1I8BGA9</accession>
<evidence type="ECO:0000256" key="2">
    <source>
        <dbReference type="SAM" id="SignalP"/>
    </source>
</evidence>
<keyword evidence="3" id="KW-1185">Reference proteome</keyword>
<evidence type="ECO:0000313" key="3">
    <source>
        <dbReference type="Proteomes" id="UP000095281"/>
    </source>
</evidence>
<feature type="region of interest" description="Disordered" evidence="1">
    <location>
        <begin position="32"/>
        <end position="95"/>
    </location>
</feature>
<feature type="compositionally biased region" description="Low complexity" evidence="1">
    <location>
        <begin position="71"/>
        <end position="89"/>
    </location>
</feature>
<feature type="chain" id="PRO_5009315793" evidence="2">
    <location>
        <begin position="30"/>
        <end position="110"/>
    </location>
</feature>
<evidence type="ECO:0000256" key="1">
    <source>
        <dbReference type="SAM" id="MobiDB-lite"/>
    </source>
</evidence>
<evidence type="ECO:0000313" key="4">
    <source>
        <dbReference type="WBParaSite" id="MhA1_Contig218.frz3.gene1"/>
    </source>
</evidence>
<keyword evidence="2" id="KW-0732">Signal</keyword>
<sequence>MTNQEFQFPRGKILFAICIYFSLTFCVNTAPTTETGNGKGVVEQDANGMNGKENFPNETETPQSTTDEELPSPFARFTPSSSFSSSTLSNAGSHIQVPTPTILDEILELI</sequence>
<dbReference type="AlphaFoldDB" id="A0A1I8BGA9"/>
<dbReference type="WBParaSite" id="MhA1_Contig218.frz3.gene1">
    <property type="protein sequence ID" value="MhA1_Contig218.frz3.gene1"/>
    <property type="gene ID" value="MhA1_Contig218.frz3.gene1"/>
</dbReference>
<feature type="compositionally biased region" description="Polar residues" evidence="1">
    <location>
        <begin position="56"/>
        <end position="65"/>
    </location>
</feature>
<reference evidence="4" key="1">
    <citation type="submission" date="2016-11" db="UniProtKB">
        <authorList>
            <consortium name="WormBaseParasite"/>
        </authorList>
    </citation>
    <scope>IDENTIFICATION</scope>
</reference>
<feature type="signal peptide" evidence="2">
    <location>
        <begin position="1"/>
        <end position="29"/>
    </location>
</feature>
<organism evidence="3 4">
    <name type="scientific">Meloidogyne hapla</name>
    <name type="common">Root-knot nematode worm</name>
    <dbReference type="NCBI Taxonomy" id="6305"/>
    <lineage>
        <taxon>Eukaryota</taxon>
        <taxon>Metazoa</taxon>
        <taxon>Ecdysozoa</taxon>
        <taxon>Nematoda</taxon>
        <taxon>Chromadorea</taxon>
        <taxon>Rhabditida</taxon>
        <taxon>Tylenchina</taxon>
        <taxon>Tylenchomorpha</taxon>
        <taxon>Tylenchoidea</taxon>
        <taxon>Meloidogynidae</taxon>
        <taxon>Meloidogyninae</taxon>
        <taxon>Meloidogyne</taxon>
    </lineage>
</organism>
<protein>
    <submittedName>
        <fullName evidence="4">Uncharacterized protein</fullName>
    </submittedName>
</protein>
<dbReference type="Proteomes" id="UP000095281">
    <property type="component" value="Unplaced"/>
</dbReference>
<name>A0A1I8BGA9_MELHA</name>
<proteinExistence type="predicted"/>